<name>A0AA36IKU5_9DINO</name>
<proteinExistence type="predicted"/>
<evidence type="ECO:0000313" key="3">
    <source>
        <dbReference type="Proteomes" id="UP001178507"/>
    </source>
</evidence>
<sequence length="319" mass="35710">MGQHPDFRWWAGRSMLDFKAQEGWWFSFPPPWTVLRPVVDELVGVARQTMSAGEELALIQLIVNFYQNGESRVRPHRHRCRQVCLSLGGPRLIEVEGRTITMQHGDCLPLYGEEHAVPPQGAAQPRMSLCLFYASRQEYDAGAGVLTNGSFWWSHPEDLDGATWQSESWGLARAIVDKNGKWWPPPGWLRGNGAEPGCKLGEWSYRCGWRNRNQWDDAAMWYAPSQQLAEVGNSAEALLEKEAQEAADYMARAKGYMTGLEGPPEPPRGTEVVESDGPVEVDSPPAGTMVEIDEQQGNNVEVSDEQHAADEILDETKTM</sequence>
<evidence type="ECO:0000313" key="2">
    <source>
        <dbReference type="EMBL" id="CAJ1389197.1"/>
    </source>
</evidence>
<feature type="region of interest" description="Disordered" evidence="1">
    <location>
        <begin position="259"/>
        <end position="319"/>
    </location>
</feature>
<reference evidence="2" key="1">
    <citation type="submission" date="2023-08" db="EMBL/GenBank/DDBJ databases">
        <authorList>
            <person name="Chen Y."/>
            <person name="Shah S."/>
            <person name="Dougan E. K."/>
            <person name="Thang M."/>
            <person name="Chan C."/>
        </authorList>
    </citation>
    <scope>NUCLEOTIDE SEQUENCE</scope>
</reference>
<protein>
    <submittedName>
        <fullName evidence="2">Uncharacterized protein</fullName>
    </submittedName>
</protein>
<accession>A0AA36IKU5</accession>
<dbReference type="SUPFAM" id="SSF51197">
    <property type="entry name" value="Clavaminate synthase-like"/>
    <property type="match status" value="1"/>
</dbReference>
<keyword evidence="3" id="KW-1185">Reference proteome</keyword>
<feature type="compositionally biased region" description="Basic and acidic residues" evidence="1">
    <location>
        <begin position="304"/>
        <end position="319"/>
    </location>
</feature>
<dbReference type="Proteomes" id="UP001178507">
    <property type="component" value="Unassembled WGS sequence"/>
</dbReference>
<organism evidence="2 3">
    <name type="scientific">Effrenium voratum</name>
    <dbReference type="NCBI Taxonomy" id="2562239"/>
    <lineage>
        <taxon>Eukaryota</taxon>
        <taxon>Sar</taxon>
        <taxon>Alveolata</taxon>
        <taxon>Dinophyceae</taxon>
        <taxon>Suessiales</taxon>
        <taxon>Symbiodiniaceae</taxon>
        <taxon>Effrenium</taxon>
    </lineage>
</organism>
<comment type="caution">
    <text evidence="2">The sequence shown here is derived from an EMBL/GenBank/DDBJ whole genome shotgun (WGS) entry which is preliminary data.</text>
</comment>
<evidence type="ECO:0000256" key="1">
    <source>
        <dbReference type="SAM" id="MobiDB-lite"/>
    </source>
</evidence>
<dbReference type="AlphaFoldDB" id="A0AA36IKU5"/>
<gene>
    <name evidence="2" type="ORF">EVOR1521_LOCUS14869</name>
</gene>
<dbReference type="EMBL" id="CAUJNA010001824">
    <property type="protein sequence ID" value="CAJ1389197.1"/>
    <property type="molecule type" value="Genomic_DNA"/>
</dbReference>